<keyword evidence="1" id="KW-0812">Transmembrane</keyword>
<organism evidence="2 3">
    <name type="scientific">Devosia geojensis</name>
    <dbReference type="NCBI Taxonomy" id="443610"/>
    <lineage>
        <taxon>Bacteria</taxon>
        <taxon>Pseudomonadati</taxon>
        <taxon>Pseudomonadota</taxon>
        <taxon>Alphaproteobacteria</taxon>
        <taxon>Hyphomicrobiales</taxon>
        <taxon>Devosiaceae</taxon>
        <taxon>Devosia</taxon>
    </lineage>
</organism>
<feature type="transmembrane region" description="Helical" evidence="1">
    <location>
        <begin position="20"/>
        <end position="41"/>
    </location>
</feature>
<feature type="transmembrane region" description="Helical" evidence="1">
    <location>
        <begin position="93"/>
        <end position="114"/>
    </location>
</feature>
<dbReference type="RefSeq" id="WP_046110242.1">
    <property type="nucleotide sequence ID" value="NZ_JZEX01000172.1"/>
</dbReference>
<evidence type="ECO:0000313" key="2">
    <source>
        <dbReference type="EMBL" id="KKB07211.1"/>
    </source>
</evidence>
<comment type="caution">
    <text evidence="2">The sequence shown here is derived from an EMBL/GenBank/DDBJ whole genome shotgun (WGS) entry which is preliminary data.</text>
</comment>
<feature type="transmembrane region" description="Helical" evidence="1">
    <location>
        <begin position="126"/>
        <end position="148"/>
    </location>
</feature>
<protein>
    <recommendedName>
        <fullName evidence="4">DUF2214 domain-containing protein</fullName>
    </recommendedName>
</protein>
<dbReference type="STRING" id="443610.VE25_18970"/>
<dbReference type="Proteomes" id="UP000033632">
    <property type="component" value="Unassembled WGS sequence"/>
</dbReference>
<reference evidence="2 3" key="1">
    <citation type="submission" date="2015-03" db="EMBL/GenBank/DDBJ databases">
        <authorList>
            <person name="Hassan Y.I."/>
            <person name="Lepp D."/>
            <person name="Li X.-Z."/>
            <person name="Zhou T."/>
        </authorList>
    </citation>
    <scope>NUCLEOTIDE SEQUENCE [LARGE SCALE GENOMIC DNA]</scope>
    <source>
        <strain evidence="2 3">BD-c194</strain>
    </source>
</reference>
<proteinExistence type="predicted"/>
<keyword evidence="3" id="KW-1185">Reference proteome</keyword>
<dbReference type="PATRIC" id="fig|443610.3.peg.2105"/>
<evidence type="ECO:0000313" key="3">
    <source>
        <dbReference type="Proteomes" id="UP000033632"/>
    </source>
</evidence>
<feature type="transmembrane region" description="Helical" evidence="1">
    <location>
        <begin position="53"/>
        <end position="81"/>
    </location>
</feature>
<dbReference type="OrthoDB" id="118399at2"/>
<gene>
    <name evidence="2" type="ORF">VE25_18970</name>
</gene>
<accession>A0A0F5FED2</accession>
<dbReference type="AlphaFoldDB" id="A0A0F5FED2"/>
<name>A0A0F5FED2_9HYPH</name>
<keyword evidence="1" id="KW-0472">Membrane</keyword>
<keyword evidence="1" id="KW-1133">Transmembrane helix</keyword>
<dbReference type="EMBL" id="JZEX01000172">
    <property type="protein sequence ID" value="KKB07211.1"/>
    <property type="molecule type" value="Genomic_DNA"/>
</dbReference>
<sequence>MLEALEAAGFARALRTSFYLYPIVNAAHILALGMLVTTALLMDARLLGLARQLPAAAVIGTLRPVAIGALVIAAVTGFLLFSVRPLEYVGNPAFRIKLALLVLAVLNAGIATAFGDRKLDHPLIPFLAASSILLWISALVAGRFIGFFI</sequence>
<evidence type="ECO:0000256" key="1">
    <source>
        <dbReference type="SAM" id="Phobius"/>
    </source>
</evidence>
<evidence type="ECO:0008006" key="4">
    <source>
        <dbReference type="Google" id="ProtNLM"/>
    </source>
</evidence>